<dbReference type="InterPro" id="IPR037522">
    <property type="entry name" value="HD_GYP_dom"/>
</dbReference>
<proteinExistence type="predicted"/>
<evidence type="ECO:0000313" key="3">
    <source>
        <dbReference type="Proteomes" id="UP001596250"/>
    </source>
</evidence>
<dbReference type="SUPFAM" id="SSF109604">
    <property type="entry name" value="HD-domain/PDEase-like"/>
    <property type="match status" value="1"/>
</dbReference>
<accession>A0ABW1IHG2</accession>
<dbReference type="InterPro" id="IPR003607">
    <property type="entry name" value="HD/PDEase_dom"/>
</dbReference>
<comment type="caution">
    <text evidence="2">The sequence shown here is derived from an EMBL/GenBank/DDBJ whole genome shotgun (WGS) entry which is preliminary data.</text>
</comment>
<dbReference type="RefSeq" id="WP_379891384.1">
    <property type="nucleotide sequence ID" value="NZ_CBCSCT010000008.1"/>
</dbReference>
<dbReference type="Proteomes" id="UP001596250">
    <property type="component" value="Unassembled WGS sequence"/>
</dbReference>
<dbReference type="SMART" id="SM00471">
    <property type="entry name" value="HDc"/>
    <property type="match status" value="1"/>
</dbReference>
<dbReference type="PROSITE" id="PS51832">
    <property type="entry name" value="HD_GYP"/>
    <property type="match status" value="1"/>
</dbReference>
<dbReference type="InterPro" id="IPR006675">
    <property type="entry name" value="HDIG_dom"/>
</dbReference>
<sequence length="348" mass="39618">MLIHVNQLQPGDRIMTDVFNDFGVNIMSGGTPLVRADIELLMKHRINYVDILPRQMETDRPNSWKTAHVESHVLPTYMKTISSVKKIFDSIQNGEQLLTKDLDDFTKSMISSIQEERDAVSLLILLNTDEEYTYQHSVHVGMLAYFISKWLGYPEEEAQLIGRTGFLHDIGKSKVPAHILNKPAALTEEEFEEIKKHTNYGHDIIIQAQGPCVEAAVALQHHERIDGSGYPNGLTGEQIHPYAKIVAVADTYSAMISKRIYKQSKDLLCVLKELYQLSFKNLEPKVVHTFIEHMLPSFIGKVAVLNNDQQGEIVMINPNDLFRPLIKMKAKFVDLSEHKNLEIVRIMV</sequence>
<dbReference type="PANTHER" id="PTHR43155:SF2">
    <property type="entry name" value="CYCLIC DI-GMP PHOSPHODIESTERASE PA4108"/>
    <property type="match status" value="1"/>
</dbReference>
<protein>
    <submittedName>
        <fullName evidence="2">HD-GYP domain-containing protein</fullName>
        <ecNumber evidence="2">3.1.4.-</ecNumber>
    </submittedName>
</protein>
<reference evidence="3" key="1">
    <citation type="journal article" date="2019" name="Int. J. Syst. Evol. Microbiol.">
        <title>The Global Catalogue of Microorganisms (GCM) 10K type strain sequencing project: providing services to taxonomists for standard genome sequencing and annotation.</title>
        <authorList>
            <consortium name="The Broad Institute Genomics Platform"/>
            <consortium name="The Broad Institute Genome Sequencing Center for Infectious Disease"/>
            <person name="Wu L."/>
            <person name="Ma J."/>
        </authorList>
    </citation>
    <scope>NUCLEOTIDE SEQUENCE [LARGE SCALE GENOMIC DNA]</scope>
    <source>
        <strain evidence="3">CCM 8749</strain>
    </source>
</reference>
<dbReference type="PANTHER" id="PTHR43155">
    <property type="entry name" value="CYCLIC DI-GMP PHOSPHODIESTERASE PA4108-RELATED"/>
    <property type="match status" value="1"/>
</dbReference>
<keyword evidence="3" id="KW-1185">Reference proteome</keyword>
<evidence type="ECO:0000313" key="2">
    <source>
        <dbReference type="EMBL" id="MFC5984981.1"/>
    </source>
</evidence>
<dbReference type="Gene3D" id="1.10.3210.10">
    <property type="entry name" value="Hypothetical protein af1432"/>
    <property type="match status" value="1"/>
</dbReference>
<dbReference type="EC" id="3.1.4.-" evidence="2"/>
<evidence type="ECO:0000259" key="1">
    <source>
        <dbReference type="PROSITE" id="PS51832"/>
    </source>
</evidence>
<dbReference type="EMBL" id="JBHSQV010000002">
    <property type="protein sequence ID" value="MFC5984981.1"/>
    <property type="molecule type" value="Genomic_DNA"/>
</dbReference>
<feature type="domain" description="HD-GYP" evidence="1">
    <location>
        <begin position="111"/>
        <end position="306"/>
    </location>
</feature>
<organism evidence="2 3">
    <name type="scientific">Marinicrinis lubricantis</name>
    <dbReference type="NCBI Taxonomy" id="2086470"/>
    <lineage>
        <taxon>Bacteria</taxon>
        <taxon>Bacillati</taxon>
        <taxon>Bacillota</taxon>
        <taxon>Bacilli</taxon>
        <taxon>Bacillales</taxon>
        <taxon>Paenibacillaceae</taxon>
    </lineage>
</organism>
<dbReference type="CDD" id="cd00077">
    <property type="entry name" value="HDc"/>
    <property type="match status" value="1"/>
</dbReference>
<gene>
    <name evidence="2" type="ORF">ACFPXP_00470</name>
</gene>
<dbReference type="NCBIfam" id="TIGR00277">
    <property type="entry name" value="HDIG"/>
    <property type="match status" value="1"/>
</dbReference>
<name>A0ABW1IHG2_9BACL</name>
<keyword evidence="2" id="KW-0378">Hydrolase</keyword>
<dbReference type="Pfam" id="PF13487">
    <property type="entry name" value="HD_5"/>
    <property type="match status" value="1"/>
</dbReference>
<dbReference type="GO" id="GO:0016787">
    <property type="term" value="F:hydrolase activity"/>
    <property type="evidence" value="ECO:0007669"/>
    <property type="project" value="UniProtKB-KW"/>
</dbReference>